<dbReference type="SUPFAM" id="SSF53335">
    <property type="entry name" value="S-adenosyl-L-methionine-dependent methyltransferases"/>
    <property type="match status" value="1"/>
</dbReference>
<dbReference type="GO" id="GO:0008168">
    <property type="term" value="F:methyltransferase activity"/>
    <property type="evidence" value="ECO:0007669"/>
    <property type="project" value="UniProtKB-KW"/>
</dbReference>
<evidence type="ECO:0000259" key="1">
    <source>
        <dbReference type="Pfam" id="PF05050"/>
    </source>
</evidence>
<dbReference type="InterPro" id="IPR052514">
    <property type="entry name" value="SAM-dependent_MTase"/>
</dbReference>
<dbReference type="PANTHER" id="PTHR34203">
    <property type="entry name" value="METHYLTRANSFERASE, FKBM FAMILY PROTEIN"/>
    <property type="match status" value="1"/>
</dbReference>
<reference evidence="2 3" key="1">
    <citation type="submission" date="2019-06" db="EMBL/GenBank/DDBJ databases">
        <title>Genomic Encyclopedia of Type Strains, Phase IV (KMG-V): Genome sequencing to study the core and pangenomes of soil and plant-associated prokaryotes.</title>
        <authorList>
            <person name="Whitman W."/>
        </authorList>
    </citation>
    <scope>NUCLEOTIDE SEQUENCE [LARGE SCALE GENOMIC DNA]</scope>
    <source>
        <strain evidence="2 3">BR 10556</strain>
    </source>
</reference>
<dbReference type="NCBIfam" id="TIGR01444">
    <property type="entry name" value="fkbM_fam"/>
    <property type="match status" value="1"/>
</dbReference>
<dbReference type="RefSeq" id="WP_080138829.1">
    <property type="nucleotide sequence ID" value="NZ_LWIG01000033.1"/>
</dbReference>
<dbReference type="STRING" id="1399419.A5906_07365"/>
<keyword evidence="3" id="KW-1185">Reference proteome</keyword>
<comment type="caution">
    <text evidence="2">The sequence shown here is derived from an EMBL/GenBank/DDBJ whole genome shotgun (WGS) entry which is preliminary data.</text>
</comment>
<proteinExistence type="predicted"/>
<dbReference type="Gene3D" id="3.40.50.150">
    <property type="entry name" value="Vaccinia Virus protein VP39"/>
    <property type="match status" value="1"/>
</dbReference>
<accession>A0A560J6B3</accession>
<dbReference type="Pfam" id="PF05050">
    <property type="entry name" value="Methyltransf_21"/>
    <property type="match status" value="1"/>
</dbReference>
<dbReference type="InterPro" id="IPR029063">
    <property type="entry name" value="SAM-dependent_MTases_sf"/>
</dbReference>
<dbReference type="EMBL" id="VITW01000001">
    <property type="protein sequence ID" value="TWB83882.1"/>
    <property type="molecule type" value="Genomic_DNA"/>
</dbReference>
<dbReference type="InterPro" id="IPR006342">
    <property type="entry name" value="FkbM_mtfrase"/>
</dbReference>
<keyword evidence="2" id="KW-0808">Transferase</keyword>
<dbReference type="GO" id="GO:0032259">
    <property type="term" value="P:methylation"/>
    <property type="evidence" value="ECO:0007669"/>
    <property type="project" value="UniProtKB-KW"/>
</dbReference>
<feature type="domain" description="Methyltransferase FkbM" evidence="1">
    <location>
        <begin position="39"/>
        <end position="176"/>
    </location>
</feature>
<name>A0A560J6B3_9BRAD</name>
<evidence type="ECO:0000313" key="2">
    <source>
        <dbReference type="EMBL" id="TWB83882.1"/>
    </source>
</evidence>
<evidence type="ECO:0000313" key="3">
    <source>
        <dbReference type="Proteomes" id="UP000315914"/>
    </source>
</evidence>
<keyword evidence="2" id="KW-0489">Methyltransferase</keyword>
<gene>
    <name evidence="2" type="ORF">FBZ95_101321</name>
</gene>
<dbReference type="Proteomes" id="UP000315914">
    <property type="component" value="Unassembled WGS sequence"/>
</dbReference>
<organism evidence="2 3">
    <name type="scientific">Bradyrhizobium sacchari</name>
    <dbReference type="NCBI Taxonomy" id="1399419"/>
    <lineage>
        <taxon>Bacteria</taxon>
        <taxon>Pseudomonadati</taxon>
        <taxon>Pseudomonadota</taxon>
        <taxon>Alphaproteobacteria</taxon>
        <taxon>Hyphomicrobiales</taxon>
        <taxon>Nitrobacteraceae</taxon>
        <taxon>Bradyrhizobium</taxon>
    </lineage>
</organism>
<sequence length="250" mass="28244">MLIEDAHFFIRCLRYRFHTEKLPLKTLMLLNLEGATVVDIGANKGIYCYWLARAVGPSGRVLAFEPQPEMVSYVRDRKRHFALDHVEMVETALSDRRGTAQLARQRVGDGSASLCEERRKASDQALSVPLVPLDDFDLPNLKFIKCDVEGHELRTFAGARRVIETYRPVIQFESLSANACDLFSFFEGLGYFGAMYLDNVYLPYQVGWEIPHAKFGLGGHRDFLFFPPTAIGTTIPMSLYQRINAAGGRS</sequence>
<dbReference type="PANTHER" id="PTHR34203:SF15">
    <property type="entry name" value="SLL1173 PROTEIN"/>
    <property type="match status" value="1"/>
</dbReference>
<protein>
    <submittedName>
        <fullName evidence="2">FkbM family methyltransferase</fullName>
    </submittedName>
</protein>
<dbReference type="OrthoDB" id="9814604at2"/>
<dbReference type="AlphaFoldDB" id="A0A560J6B3"/>